<dbReference type="GO" id="GO:0005524">
    <property type="term" value="F:ATP binding"/>
    <property type="evidence" value="ECO:0007669"/>
    <property type="project" value="UniProtKB-KW"/>
</dbReference>
<keyword evidence="1" id="KW-0378">Hydrolase</keyword>
<dbReference type="EMBL" id="JBANQN010000007">
    <property type="protein sequence ID" value="KAK6784431.1"/>
    <property type="molecule type" value="Genomic_DNA"/>
</dbReference>
<comment type="cofactor">
    <cofactor evidence="1">
        <name>Mg(2+)</name>
        <dbReference type="ChEBI" id="CHEBI:18420"/>
    </cofactor>
</comment>
<keyword evidence="4" id="KW-1185">Reference proteome</keyword>
<evidence type="ECO:0000256" key="1">
    <source>
        <dbReference type="RuleBase" id="RU363044"/>
    </source>
</evidence>
<dbReference type="PANTHER" id="PTHR10492">
    <property type="match status" value="1"/>
</dbReference>
<reference evidence="3 4" key="1">
    <citation type="submission" date="2024-02" db="EMBL/GenBank/DDBJ databases">
        <title>de novo genome assembly of Solanum bulbocastanum strain 11H21.</title>
        <authorList>
            <person name="Hosaka A.J."/>
        </authorList>
    </citation>
    <scope>NUCLEOTIDE SEQUENCE [LARGE SCALE GENOMIC DNA]</scope>
    <source>
        <tissue evidence="3">Young leaves</tissue>
    </source>
</reference>
<dbReference type="GO" id="GO:0043139">
    <property type="term" value="F:5'-3' DNA helicase activity"/>
    <property type="evidence" value="ECO:0007669"/>
    <property type="project" value="UniProtKB-EC"/>
</dbReference>
<accession>A0AAN8TII5</accession>
<dbReference type="Pfam" id="PF05970">
    <property type="entry name" value="PIF1"/>
    <property type="match status" value="1"/>
</dbReference>
<protein>
    <recommendedName>
        <fullName evidence="1">ATP-dependent DNA helicase</fullName>
        <ecNumber evidence="1">5.6.2.3</ecNumber>
    </recommendedName>
</protein>
<keyword evidence="1" id="KW-0067">ATP-binding</keyword>
<name>A0AAN8TII5_SOLBU</name>
<evidence type="ECO:0000313" key="4">
    <source>
        <dbReference type="Proteomes" id="UP001371456"/>
    </source>
</evidence>
<sequence length="59" mass="6626">MDLEEHETYIWKTPSSVIRSKGDIFLTVSSSGITSLLLVCGRTEHSRFVMPLNIPEDST</sequence>
<dbReference type="InterPro" id="IPR010285">
    <property type="entry name" value="DNA_helicase_pif1-like_DEAD"/>
</dbReference>
<dbReference type="EC" id="5.6.2.3" evidence="1"/>
<keyword evidence="1" id="KW-0233">DNA recombination</keyword>
<comment type="similarity">
    <text evidence="1">Belongs to the helicase family.</text>
</comment>
<keyword evidence="1" id="KW-0547">Nucleotide-binding</keyword>
<proteinExistence type="inferred from homology"/>
<feature type="domain" description="DNA helicase Pif1-like DEAD-box helicase" evidence="2">
    <location>
        <begin position="7"/>
        <end position="58"/>
    </location>
</feature>
<comment type="caution">
    <text evidence="3">The sequence shown here is derived from an EMBL/GenBank/DDBJ whole genome shotgun (WGS) entry which is preliminary data.</text>
</comment>
<dbReference type="GO" id="GO:0016787">
    <property type="term" value="F:hydrolase activity"/>
    <property type="evidence" value="ECO:0007669"/>
    <property type="project" value="UniProtKB-KW"/>
</dbReference>
<keyword evidence="1" id="KW-0227">DNA damage</keyword>
<gene>
    <name evidence="3" type="ORF">RDI58_017886</name>
</gene>
<evidence type="ECO:0000259" key="2">
    <source>
        <dbReference type="Pfam" id="PF05970"/>
    </source>
</evidence>
<dbReference type="GO" id="GO:0006281">
    <property type="term" value="P:DNA repair"/>
    <property type="evidence" value="ECO:0007669"/>
    <property type="project" value="UniProtKB-KW"/>
</dbReference>
<dbReference type="GO" id="GO:0006310">
    <property type="term" value="P:DNA recombination"/>
    <property type="evidence" value="ECO:0007669"/>
    <property type="project" value="UniProtKB-KW"/>
</dbReference>
<dbReference type="PANTHER" id="PTHR10492:SF101">
    <property type="entry name" value="ATP-DEPENDENT DNA HELICASE"/>
    <property type="match status" value="1"/>
</dbReference>
<dbReference type="Proteomes" id="UP001371456">
    <property type="component" value="Unassembled WGS sequence"/>
</dbReference>
<dbReference type="GO" id="GO:0000723">
    <property type="term" value="P:telomere maintenance"/>
    <property type="evidence" value="ECO:0007669"/>
    <property type="project" value="InterPro"/>
</dbReference>
<evidence type="ECO:0000313" key="3">
    <source>
        <dbReference type="EMBL" id="KAK6784431.1"/>
    </source>
</evidence>
<keyword evidence="1" id="KW-0347">Helicase</keyword>
<keyword evidence="1" id="KW-0234">DNA repair</keyword>
<organism evidence="3 4">
    <name type="scientific">Solanum bulbocastanum</name>
    <name type="common">Wild potato</name>
    <dbReference type="NCBI Taxonomy" id="147425"/>
    <lineage>
        <taxon>Eukaryota</taxon>
        <taxon>Viridiplantae</taxon>
        <taxon>Streptophyta</taxon>
        <taxon>Embryophyta</taxon>
        <taxon>Tracheophyta</taxon>
        <taxon>Spermatophyta</taxon>
        <taxon>Magnoliopsida</taxon>
        <taxon>eudicotyledons</taxon>
        <taxon>Gunneridae</taxon>
        <taxon>Pentapetalae</taxon>
        <taxon>asterids</taxon>
        <taxon>lamiids</taxon>
        <taxon>Solanales</taxon>
        <taxon>Solanaceae</taxon>
        <taxon>Solanoideae</taxon>
        <taxon>Solaneae</taxon>
        <taxon>Solanum</taxon>
    </lineage>
</organism>
<dbReference type="AlphaFoldDB" id="A0AAN8TII5"/>
<comment type="catalytic activity">
    <reaction evidence="1">
        <text>ATP + H2O = ADP + phosphate + H(+)</text>
        <dbReference type="Rhea" id="RHEA:13065"/>
        <dbReference type="ChEBI" id="CHEBI:15377"/>
        <dbReference type="ChEBI" id="CHEBI:15378"/>
        <dbReference type="ChEBI" id="CHEBI:30616"/>
        <dbReference type="ChEBI" id="CHEBI:43474"/>
        <dbReference type="ChEBI" id="CHEBI:456216"/>
        <dbReference type="EC" id="5.6.2.3"/>
    </reaction>
</comment>